<protein>
    <submittedName>
        <fullName evidence="1">Uncharacterized protein</fullName>
    </submittedName>
</protein>
<evidence type="ECO:0000313" key="1">
    <source>
        <dbReference type="EMBL" id="JAC49783.1"/>
    </source>
</evidence>
<proteinExistence type="predicted"/>
<accession>A0A034W7N8</accession>
<sequence length="145" mass="15226">MITSIAQCITYLKKLVRFQHHDNRISPLVASGVGAAASSVILQRDAVVQRHRGLPLKVCAGAGPAFSAAAASIGAAPVAVDVHRCAVVVADGGAPHRHDARVHHARRCGVLADVRLSFNAQATQIAFEVLPEYTGHAIQRDGIDA</sequence>
<name>A0A034W7N8_BACDO</name>
<dbReference type="EMBL" id="GAKP01009169">
    <property type="protein sequence ID" value="JAC49783.1"/>
    <property type="molecule type" value="Transcribed_RNA"/>
</dbReference>
<dbReference type="AlphaFoldDB" id="A0A034W7N8"/>
<reference evidence="1" key="1">
    <citation type="journal article" date="2014" name="BMC Genomics">
        <title>Characterizing the developmental transcriptome of the oriental fruit fly, Bactrocera dorsalis (Diptera: Tephritidae) through comparative genomic analysis with Drosophila melanogaster utilizing modENCODE datasets.</title>
        <authorList>
            <person name="Geib S.M."/>
            <person name="Calla B."/>
            <person name="Hall B."/>
            <person name="Hou S."/>
            <person name="Manoukis N.C."/>
        </authorList>
    </citation>
    <scope>NUCLEOTIDE SEQUENCE</scope>
    <source>
        <strain evidence="1">Punador</strain>
    </source>
</reference>
<organism evidence="1">
    <name type="scientific">Bactrocera dorsalis</name>
    <name type="common">Oriental fruit fly</name>
    <name type="synonym">Dacus dorsalis</name>
    <dbReference type="NCBI Taxonomy" id="27457"/>
    <lineage>
        <taxon>Eukaryota</taxon>
        <taxon>Metazoa</taxon>
        <taxon>Ecdysozoa</taxon>
        <taxon>Arthropoda</taxon>
        <taxon>Hexapoda</taxon>
        <taxon>Insecta</taxon>
        <taxon>Pterygota</taxon>
        <taxon>Neoptera</taxon>
        <taxon>Endopterygota</taxon>
        <taxon>Diptera</taxon>
        <taxon>Brachycera</taxon>
        <taxon>Muscomorpha</taxon>
        <taxon>Tephritoidea</taxon>
        <taxon>Tephritidae</taxon>
        <taxon>Bactrocera</taxon>
        <taxon>Bactrocera</taxon>
    </lineage>
</organism>